<dbReference type="GO" id="GO:0010629">
    <property type="term" value="P:negative regulation of gene expression"/>
    <property type="evidence" value="ECO:0007669"/>
    <property type="project" value="TreeGrafter"/>
</dbReference>
<feature type="compositionally biased region" description="Low complexity" evidence="2">
    <location>
        <begin position="332"/>
        <end position="349"/>
    </location>
</feature>
<dbReference type="InterPro" id="IPR058991">
    <property type="entry name" value="Lin-66-like_WHD"/>
</dbReference>
<feature type="coiled-coil region" evidence="1">
    <location>
        <begin position="250"/>
        <end position="300"/>
    </location>
</feature>
<keyword evidence="1" id="KW-0175">Coiled coil</keyword>
<sequence>MLGSSQTTPPNAKDSYVLKLETKAIPALLDLFSSQGRQKIGISSTFLPESILSRDEDLLAYVGKCFTTRREFLRRRTYLFRVVKSEFIVLQHPYVYEAVYKLNSYLLRRGGVTSFDTLFDYYINGDIPKEVRDHNGKLRENLLAILNNHNYIFAMFPGDSYVSSRRNLPNFDYLGFLKKNFPEMLPQSPRVMPEGCTCQCHSSKKVPTFQSPAFEALKLHLDTVTQETHKKLEDVQSNFENILLGKDQNIRDLEEELAHFETHSSDFQNKAAFHKVSRELEATRRQMQEMEARHQLEIAAIKRNNSELTKSVYETVVKLRLGSQPSEEESGSDSSWSRLSGSNSIEQDD</sequence>
<dbReference type="Pfam" id="PF26288">
    <property type="entry name" value="WHD_lin-66"/>
    <property type="match status" value="1"/>
</dbReference>
<dbReference type="PANTHER" id="PTHR36949:SF1">
    <property type="entry name" value="ANAPHASE-PROMOTING COMPLEX SUBUNIT 1-RELATED"/>
    <property type="match status" value="1"/>
</dbReference>
<evidence type="ECO:0000256" key="1">
    <source>
        <dbReference type="SAM" id="Coils"/>
    </source>
</evidence>
<organism evidence="4 5">
    <name type="scientific">Caenorhabditis tropicalis</name>
    <dbReference type="NCBI Taxonomy" id="1561998"/>
    <lineage>
        <taxon>Eukaryota</taxon>
        <taxon>Metazoa</taxon>
        <taxon>Ecdysozoa</taxon>
        <taxon>Nematoda</taxon>
        <taxon>Chromadorea</taxon>
        <taxon>Rhabditida</taxon>
        <taxon>Rhabditina</taxon>
        <taxon>Rhabditomorpha</taxon>
        <taxon>Rhabditoidea</taxon>
        <taxon>Rhabditidae</taxon>
        <taxon>Peloderinae</taxon>
        <taxon>Caenorhabditis</taxon>
    </lineage>
</organism>
<accession>A0A1I7TPK8</accession>
<dbReference type="eggNOG" id="ENOG502SF1N">
    <property type="taxonomic scope" value="Eukaryota"/>
</dbReference>
<feature type="domain" description="Lin-66-like winged helix" evidence="3">
    <location>
        <begin position="9"/>
        <end position="92"/>
    </location>
</feature>
<dbReference type="Proteomes" id="UP000095282">
    <property type="component" value="Unplaced"/>
</dbReference>
<dbReference type="GO" id="GO:0005737">
    <property type="term" value="C:cytoplasm"/>
    <property type="evidence" value="ECO:0007669"/>
    <property type="project" value="TreeGrafter"/>
</dbReference>
<name>A0A1I7TPK8_9PELO</name>
<reference evidence="5" key="1">
    <citation type="submission" date="2016-11" db="UniProtKB">
        <authorList>
            <consortium name="WormBaseParasite"/>
        </authorList>
    </citation>
    <scope>IDENTIFICATION</scope>
</reference>
<feature type="region of interest" description="Disordered" evidence="2">
    <location>
        <begin position="320"/>
        <end position="349"/>
    </location>
</feature>
<protein>
    <submittedName>
        <fullName evidence="5">PX domain-containing protein</fullName>
    </submittedName>
</protein>
<evidence type="ECO:0000313" key="5">
    <source>
        <dbReference type="WBParaSite" id="Csp11.Scaffold629.g10507.t1"/>
    </source>
</evidence>
<evidence type="ECO:0000259" key="3">
    <source>
        <dbReference type="Pfam" id="PF26288"/>
    </source>
</evidence>
<keyword evidence="4" id="KW-1185">Reference proteome</keyword>
<proteinExistence type="predicted"/>
<evidence type="ECO:0000313" key="4">
    <source>
        <dbReference type="Proteomes" id="UP000095282"/>
    </source>
</evidence>
<dbReference type="WBParaSite" id="Csp11.Scaffold629.g10507.t1">
    <property type="protein sequence ID" value="Csp11.Scaffold629.g10507.t1"/>
    <property type="gene ID" value="Csp11.Scaffold629.g10507"/>
</dbReference>
<dbReference type="AlphaFoldDB" id="A0A1I7TPK8"/>
<dbReference type="STRING" id="1561998.A0A1I7TPK8"/>
<dbReference type="PANTHER" id="PTHR36949">
    <property type="entry name" value="PROTEIN CBR-LIN-66"/>
    <property type="match status" value="1"/>
</dbReference>
<evidence type="ECO:0000256" key="2">
    <source>
        <dbReference type="SAM" id="MobiDB-lite"/>
    </source>
</evidence>